<dbReference type="EMBL" id="NIDN02000273">
    <property type="protein sequence ID" value="RLL93706.1"/>
    <property type="molecule type" value="Genomic_DNA"/>
</dbReference>
<dbReference type="OrthoDB" id="5426307at2759"/>
<dbReference type="STRING" id="1245748.A0A3R7F1P9"/>
<dbReference type="Proteomes" id="UP000215289">
    <property type="component" value="Unassembled WGS sequence"/>
</dbReference>
<dbReference type="AlphaFoldDB" id="A0A3R7F1P9"/>
<feature type="chain" id="PRO_5018776336" evidence="2">
    <location>
        <begin position="20"/>
        <end position="283"/>
    </location>
</feature>
<evidence type="ECO:0000313" key="3">
    <source>
        <dbReference type="EMBL" id="RLL93706.1"/>
    </source>
</evidence>
<evidence type="ECO:0000313" key="4">
    <source>
        <dbReference type="Proteomes" id="UP000215289"/>
    </source>
</evidence>
<organism evidence="3 4">
    <name type="scientific">Aspergillus turcosus</name>
    <dbReference type="NCBI Taxonomy" id="1245748"/>
    <lineage>
        <taxon>Eukaryota</taxon>
        <taxon>Fungi</taxon>
        <taxon>Dikarya</taxon>
        <taxon>Ascomycota</taxon>
        <taxon>Pezizomycotina</taxon>
        <taxon>Eurotiomycetes</taxon>
        <taxon>Eurotiomycetidae</taxon>
        <taxon>Eurotiales</taxon>
        <taxon>Aspergillaceae</taxon>
        <taxon>Aspergillus</taxon>
        <taxon>Aspergillus subgen. Fumigati</taxon>
    </lineage>
</organism>
<protein>
    <submittedName>
        <fullName evidence="3">Uncharacterized protein</fullName>
    </submittedName>
</protein>
<accession>A0A3R7F1P9</accession>
<feature type="region of interest" description="Disordered" evidence="1">
    <location>
        <begin position="231"/>
        <end position="254"/>
    </location>
</feature>
<name>A0A3R7F1P9_9EURO</name>
<evidence type="ECO:0000256" key="2">
    <source>
        <dbReference type="SAM" id="SignalP"/>
    </source>
</evidence>
<gene>
    <name evidence="3" type="ORF">CFD26_100169</name>
</gene>
<sequence>MKTQTFLLLLGGLASLALADSDCQTIINCKSTATVTSTVIPPASTVTVTNTITLTPSCSPTACPTLSCPPCPSVTTPGTTSGTPAPAAPTCTTTVQDWKRADVKWTSEHPKPGAPAPAMFSSNFNYETILTLTDDSTSLERFEVYQDYKFLGKTSEATAATKGKIIHNAVEAIKLGYSHASFNIPAGPHTFMVTWQDAANNPETKEWTSGAFQYRFQRVEPYQAPSYPEIPELPQIDAPPSEPYLMGRASRRSEPHRQPLYFLESLSAWLRRPDTIDEHERPE</sequence>
<keyword evidence="2" id="KW-0732">Signal</keyword>
<keyword evidence="4" id="KW-1185">Reference proteome</keyword>
<reference evidence="3 4" key="1">
    <citation type="submission" date="2018-08" db="EMBL/GenBank/DDBJ databases">
        <title>Draft genome sequences of two Aspergillus turcosus clinical strains isolated from bronchoalveolar lavage fluid: one azole-susceptible and the other azole-resistant.</title>
        <authorList>
            <person name="Parent-Michaud M."/>
            <person name="Dufresne P.J."/>
            <person name="Fournier E."/>
            <person name="Martineau C."/>
            <person name="Moreira S."/>
            <person name="Perkins V."/>
            <person name="De Repentigny L."/>
            <person name="Dufresne S.F."/>
        </authorList>
    </citation>
    <scope>NUCLEOTIDE SEQUENCE [LARGE SCALE GENOMIC DNA]</scope>
    <source>
        <strain evidence="3">HMR AF 1038</strain>
    </source>
</reference>
<feature type="signal peptide" evidence="2">
    <location>
        <begin position="1"/>
        <end position="19"/>
    </location>
</feature>
<proteinExistence type="predicted"/>
<comment type="caution">
    <text evidence="3">The sequence shown here is derived from an EMBL/GenBank/DDBJ whole genome shotgun (WGS) entry which is preliminary data.</text>
</comment>
<evidence type="ECO:0000256" key="1">
    <source>
        <dbReference type="SAM" id="MobiDB-lite"/>
    </source>
</evidence>